<name>A0A2P7BF80_9HYPH</name>
<comment type="caution">
    <text evidence="2">The sequence shown here is derived from an EMBL/GenBank/DDBJ whole genome shotgun (WGS) entry which is preliminary data.</text>
</comment>
<dbReference type="AlphaFoldDB" id="A0A2P7BF80"/>
<evidence type="ECO:0000256" key="1">
    <source>
        <dbReference type="SAM" id="Phobius"/>
    </source>
</evidence>
<gene>
    <name evidence="2" type="ORF">CU103_08960</name>
</gene>
<keyword evidence="1" id="KW-0812">Transmembrane</keyword>
<feature type="transmembrane region" description="Helical" evidence="1">
    <location>
        <begin position="15"/>
        <end position="37"/>
    </location>
</feature>
<sequence>MRGFTNRSLQPRTKAIVLVVYIAGGMLGGMPTIHMIVLKDICFPLNALFARAKFGRLTPKTMIFALIQINTDKPRHDRFEPRFGASNALAWCARVQVKFLESRQNVP</sequence>
<accession>A0A2P7BF80</accession>
<evidence type="ECO:0000313" key="2">
    <source>
        <dbReference type="EMBL" id="PSH65144.1"/>
    </source>
</evidence>
<proteinExistence type="predicted"/>
<keyword evidence="1" id="KW-1133">Transmembrane helix</keyword>
<dbReference type="Proteomes" id="UP000241764">
    <property type="component" value="Unassembled WGS sequence"/>
</dbReference>
<keyword evidence="3" id="KW-1185">Reference proteome</keyword>
<protein>
    <submittedName>
        <fullName evidence="2">Uncharacterized protein</fullName>
    </submittedName>
</protein>
<evidence type="ECO:0000313" key="3">
    <source>
        <dbReference type="Proteomes" id="UP000241764"/>
    </source>
</evidence>
<reference evidence="3" key="1">
    <citation type="submission" date="2017-11" db="EMBL/GenBank/DDBJ databases">
        <authorList>
            <person name="Kuznetsova I."/>
            <person name="Sazanova A."/>
            <person name="Chirak E."/>
            <person name="Safronova V."/>
            <person name="Willems A."/>
        </authorList>
    </citation>
    <scope>NUCLEOTIDE SEQUENCE [LARGE SCALE GENOMIC DNA]</scope>
    <source>
        <strain evidence="3">CCBAU 03422</strain>
    </source>
</reference>
<keyword evidence="1" id="KW-0472">Membrane</keyword>
<dbReference type="EMBL" id="PGGM01000003">
    <property type="protein sequence ID" value="PSH65144.1"/>
    <property type="molecule type" value="Genomic_DNA"/>
</dbReference>
<organism evidence="2 3">
    <name type="scientific">Phyllobacterium sophorae</name>
    <dbReference type="NCBI Taxonomy" id="1520277"/>
    <lineage>
        <taxon>Bacteria</taxon>
        <taxon>Pseudomonadati</taxon>
        <taxon>Pseudomonadota</taxon>
        <taxon>Alphaproteobacteria</taxon>
        <taxon>Hyphomicrobiales</taxon>
        <taxon>Phyllobacteriaceae</taxon>
        <taxon>Phyllobacterium</taxon>
    </lineage>
</organism>